<evidence type="ECO:0000256" key="1">
    <source>
        <dbReference type="ARBA" id="ARBA00004328"/>
    </source>
</evidence>
<dbReference type="RefSeq" id="WP_428982442.1">
    <property type="nucleotide sequence ID" value="NZ_JACICC010000003.1"/>
</dbReference>
<dbReference type="NCBIfam" id="TIGR01554">
    <property type="entry name" value="major_cap_HK97"/>
    <property type="match status" value="1"/>
</dbReference>
<reference evidence="3 4" key="1">
    <citation type="submission" date="2020-08" db="EMBL/GenBank/DDBJ databases">
        <title>Genomic Encyclopedia of Type Strains, Phase IV (KMG-IV): sequencing the most valuable type-strain genomes for metagenomic binning, comparative biology and taxonomic classification.</title>
        <authorList>
            <person name="Goeker M."/>
        </authorList>
    </citation>
    <scope>NUCLEOTIDE SEQUENCE [LARGE SCALE GENOMIC DNA]</scope>
    <source>
        <strain evidence="3 4">DSM 28760</strain>
    </source>
</reference>
<proteinExistence type="predicted"/>
<comment type="caution">
    <text evidence="3">The sequence shown here is derived from an EMBL/GenBank/DDBJ whole genome shotgun (WGS) entry which is preliminary data.</text>
</comment>
<sequence>MTVEYAASANHAVIAGAPETKVTGMSHGEVASAFADLSRAFSSFREANDARLDALETRLAGDPVIEEKVARIDRAVDEAKSRLERLVLDGRRPVLGGAGPVADPVIDEHKGAFDAYVRGGETAGLKALEAKALSAGSGPDGGYLTPASVEREVLARLGAISPLRGLASVRLISGASYKGAVTKTAPVTGWVSETANRPQTNSPVLEELDFPALELYALPAATQTLLDDAVVNIEEWLVSEIETAFAEQESKAFVVGTGTGQPKGVLSYATVGHDAWSWGKLGATVTGVSAGFPASNPADVLIDLIYSLKASYRQNAAFLLNRKTQSAVRKLKDTDGHYVWQPPATADQAASLFSFPVVESEDMPDIGANSLSVAFGDFRRGYLIVDRAGVRVLRDPYSAKPYVLFYTTKRVGGGVQDFDAIKLLKFGTVAASG</sequence>
<dbReference type="InterPro" id="IPR054612">
    <property type="entry name" value="Phage_capsid-like_C"/>
</dbReference>
<organism evidence="3 4">
    <name type="scientific">Pseudochelatococcus contaminans</name>
    <dbReference type="NCBI Taxonomy" id="1538103"/>
    <lineage>
        <taxon>Bacteria</taxon>
        <taxon>Pseudomonadati</taxon>
        <taxon>Pseudomonadota</taxon>
        <taxon>Alphaproteobacteria</taxon>
        <taxon>Hyphomicrobiales</taxon>
        <taxon>Chelatococcaceae</taxon>
        <taxon>Pseudochelatococcus</taxon>
    </lineage>
</organism>
<evidence type="ECO:0000259" key="2">
    <source>
        <dbReference type="Pfam" id="PF05065"/>
    </source>
</evidence>
<feature type="domain" description="Phage capsid-like C-terminal" evidence="2">
    <location>
        <begin position="141"/>
        <end position="426"/>
    </location>
</feature>
<gene>
    <name evidence="3" type="ORF">FHS81_001653</name>
</gene>
<evidence type="ECO:0000313" key="4">
    <source>
        <dbReference type="Proteomes" id="UP000537592"/>
    </source>
</evidence>
<accession>A0A7W6EGP3</accession>
<dbReference type="Pfam" id="PF05065">
    <property type="entry name" value="Phage_capsid"/>
    <property type="match status" value="1"/>
</dbReference>
<comment type="subcellular location">
    <subcellularLocation>
        <location evidence="1">Virion</location>
    </subcellularLocation>
</comment>
<protein>
    <submittedName>
        <fullName evidence="3">HK97 family phage major capsid protein</fullName>
    </submittedName>
</protein>
<dbReference type="EMBL" id="JACICC010000003">
    <property type="protein sequence ID" value="MBB3809571.1"/>
    <property type="molecule type" value="Genomic_DNA"/>
</dbReference>
<dbReference type="Gene3D" id="3.30.2400.10">
    <property type="entry name" value="Major capsid protein gp5"/>
    <property type="match status" value="1"/>
</dbReference>
<dbReference type="SUPFAM" id="SSF56563">
    <property type="entry name" value="Major capsid protein gp5"/>
    <property type="match status" value="1"/>
</dbReference>
<dbReference type="InterPro" id="IPR024455">
    <property type="entry name" value="Phage_capsid"/>
</dbReference>
<keyword evidence="4" id="KW-1185">Reference proteome</keyword>
<name>A0A7W6EGP3_9HYPH</name>
<dbReference type="Gene3D" id="3.30.2320.10">
    <property type="entry name" value="hypothetical protein PF0899 domain"/>
    <property type="match status" value="1"/>
</dbReference>
<dbReference type="AlphaFoldDB" id="A0A7W6EGP3"/>
<dbReference type="Proteomes" id="UP000537592">
    <property type="component" value="Unassembled WGS sequence"/>
</dbReference>
<evidence type="ECO:0000313" key="3">
    <source>
        <dbReference type="EMBL" id="MBB3809571.1"/>
    </source>
</evidence>